<feature type="compositionally biased region" description="Pro residues" evidence="1">
    <location>
        <begin position="218"/>
        <end position="232"/>
    </location>
</feature>
<keyword evidence="4" id="KW-1185">Reference proteome</keyword>
<evidence type="ECO:0000313" key="4">
    <source>
        <dbReference type="Proteomes" id="UP001597180"/>
    </source>
</evidence>
<name>A0ABW3UFT1_9BACL</name>
<evidence type="ECO:0000313" key="3">
    <source>
        <dbReference type="EMBL" id="MFD1219822.1"/>
    </source>
</evidence>
<dbReference type="Proteomes" id="UP001597180">
    <property type="component" value="Unassembled WGS sequence"/>
</dbReference>
<dbReference type="PROSITE" id="PS51272">
    <property type="entry name" value="SLH"/>
    <property type="match status" value="1"/>
</dbReference>
<dbReference type="InterPro" id="IPR001119">
    <property type="entry name" value="SLH_dom"/>
</dbReference>
<feature type="domain" description="SLH" evidence="2">
    <location>
        <begin position="95"/>
        <end position="160"/>
    </location>
</feature>
<accession>A0ABW3UFT1</accession>
<gene>
    <name evidence="3" type="ORF">ACFQ4B_06815</name>
</gene>
<evidence type="ECO:0000256" key="1">
    <source>
        <dbReference type="SAM" id="MobiDB-lite"/>
    </source>
</evidence>
<dbReference type="EMBL" id="JBHTLU010000012">
    <property type="protein sequence ID" value="MFD1219822.1"/>
    <property type="molecule type" value="Genomic_DNA"/>
</dbReference>
<proteinExistence type="predicted"/>
<dbReference type="RefSeq" id="WP_345594580.1">
    <property type="nucleotide sequence ID" value="NZ_BAABJG010000055.1"/>
</dbReference>
<sequence length="452" mass="49294">MRKIIALVLCFFLLSFTVLPFASAIAREGVKSVEDFKDLKTLPQETKAKFDELIRGGMFSGVSEDTFGLDSKMDRAQFAKVASIIFSLPTNKALTNPSFTDLGTDHWSFTYVEALKKAGLTNGYDSEGKTYNPSGEVSRQELAAFLIRGLGLEELAQKAAPVSDSTVDDWAKGYVTLALEKSIMAKMDNGTFGGKSPATRKMLVLASYEATKILAGPTPSPFPSPTPLPSPAPNKEDSGKASAKGKRVLMTSDVNTGNPDFRKDDNMVVNRLQSLGFEVTRLASTKITAEAFEGYDLAYIGWSTNPKYVKKKLKSLPIPIIYSHSRTMGDADLSSVSENANAEKQTEISIVKPDHPLAAGLTGDVQIHYEPFRLTYGVPSKDAIVVATVKGEPNKATIFAYEKGSKNILGETVPARSAFFFTNLGTQMKENATDEFWKLFDAEVLWAIQTPE</sequence>
<reference evidence="4" key="1">
    <citation type="journal article" date="2019" name="Int. J. Syst. Evol. Microbiol.">
        <title>The Global Catalogue of Microorganisms (GCM) 10K type strain sequencing project: providing services to taxonomists for standard genome sequencing and annotation.</title>
        <authorList>
            <consortium name="The Broad Institute Genomics Platform"/>
            <consortium name="The Broad Institute Genome Sequencing Center for Infectious Disease"/>
            <person name="Wu L."/>
            <person name="Ma J."/>
        </authorList>
    </citation>
    <scope>NUCLEOTIDE SEQUENCE [LARGE SCALE GENOMIC DNA]</scope>
    <source>
        <strain evidence="4">CCUG 53270</strain>
    </source>
</reference>
<feature type="region of interest" description="Disordered" evidence="1">
    <location>
        <begin position="216"/>
        <end position="262"/>
    </location>
</feature>
<organism evidence="3 4">
    <name type="scientific">Paenibacillus vulneris</name>
    <dbReference type="NCBI Taxonomy" id="1133364"/>
    <lineage>
        <taxon>Bacteria</taxon>
        <taxon>Bacillati</taxon>
        <taxon>Bacillota</taxon>
        <taxon>Bacilli</taxon>
        <taxon>Bacillales</taxon>
        <taxon>Paenibacillaceae</taxon>
        <taxon>Paenibacillus</taxon>
    </lineage>
</organism>
<comment type="caution">
    <text evidence="3">The sequence shown here is derived from an EMBL/GenBank/DDBJ whole genome shotgun (WGS) entry which is preliminary data.</text>
</comment>
<protein>
    <submittedName>
        <fullName evidence="3">S-layer homology domain-containing protein</fullName>
    </submittedName>
</protein>
<evidence type="ECO:0000259" key="2">
    <source>
        <dbReference type="PROSITE" id="PS51272"/>
    </source>
</evidence>
<dbReference type="Pfam" id="PF00395">
    <property type="entry name" value="SLH"/>
    <property type="match status" value="2"/>
</dbReference>